<evidence type="ECO:0000313" key="3">
    <source>
        <dbReference type="EMBL" id="SNR86018.1"/>
    </source>
</evidence>
<protein>
    <submittedName>
        <fullName evidence="3">Calcineurin-like phosphoesterase</fullName>
    </submittedName>
</protein>
<evidence type="ECO:0000256" key="1">
    <source>
        <dbReference type="SAM" id="SignalP"/>
    </source>
</evidence>
<name>A0A238ZSX1_9FLAO</name>
<dbReference type="InterPro" id="IPR051918">
    <property type="entry name" value="STPP_CPPED1"/>
</dbReference>
<keyword evidence="4" id="KW-1185">Reference proteome</keyword>
<dbReference type="PANTHER" id="PTHR43143">
    <property type="entry name" value="METALLOPHOSPHOESTERASE, CALCINEURIN SUPERFAMILY"/>
    <property type="match status" value="1"/>
</dbReference>
<dbReference type="AlphaFoldDB" id="A0A238ZSX1"/>
<dbReference type="PANTHER" id="PTHR43143:SF1">
    <property type="entry name" value="SERINE_THREONINE-PROTEIN PHOSPHATASE CPPED1"/>
    <property type="match status" value="1"/>
</dbReference>
<reference evidence="3 4" key="1">
    <citation type="submission" date="2017-06" db="EMBL/GenBank/DDBJ databases">
        <authorList>
            <person name="Kim H.J."/>
            <person name="Triplett B.A."/>
        </authorList>
    </citation>
    <scope>NUCLEOTIDE SEQUENCE [LARGE SCALE GENOMIC DNA]</scope>
    <source>
        <strain evidence="3 4">DSM 25597</strain>
    </source>
</reference>
<evidence type="ECO:0000313" key="4">
    <source>
        <dbReference type="Proteomes" id="UP000198379"/>
    </source>
</evidence>
<dbReference type="InterPro" id="IPR029052">
    <property type="entry name" value="Metallo-depent_PP-like"/>
</dbReference>
<feature type="signal peptide" evidence="1">
    <location>
        <begin position="1"/>
        <end position="21"/>
    </location>
</feature>
<organism evidence="3 4">
    <name type="scientific">Dokdonia pacifica</name>
    <dbReference type="NCBI Taxonomy" id="1627892"/>
    <lineage>
        <taxon>Bacteria</taxon>
        <taxon>Pseudomonadati</taxon>
        <taxon>Bacteroidota</taxon>
        <taxon>Flavobacteriia</taxon>
        <taxon>Flavobacteriales</taxon>
        <taxon>Flavobacteriaceae</taxon>
        <taxon>Dokdonia</taxon>
    </lineage>
</organism>
<gene>
    <name evidence="3" type="ORF">SAMN06265376_103463</name>
</gene>
<sequence length="380" mass="42323">MNRIMWSSFLALILVSSCKNNTETTQTTSKEEVKETVVKDSILFSFSFMGCNRVNRGDTTSSVPSTANKYALQRIFSELTHKKDQPELFFFLGDLVLAESTLPNLDSQLKAWDSLYKSDAFSSSNIELVAVPGNHEMLYSKEVKPNKWKEFPLKGSTDIWLTHMKSYMPVGRKTAPSSDILDNRLTFSFKRHNVGFVVMNSDSYNPDRPSNPYGLGLEGQVPVTWVNDQVKAFKADTEVDHIFVLAHRPYYVDGNIETGHAGLPQGGELWPVFQENKVVALLSAHVHDYQRWQPINDSLGGGTYQIIAGNGGSEGAAPFFGYSTISVMSSGKLAFDSVGFCIGNPYTSAVPDHPTTSRDKITLTWQENPKKFPQPYTGCQ</sequence>
<keyword evidence="1" id="KW-0732">Signal</keyword>
<dbReference type="EMBL" id="FZNY01000003">
    <property type="protein sequence ID" value="SNR86018.1"/>
    <property type="molecule type" value="Genomic_DNA"/>
</dbReference>
<dbReference type="GO" id="GO:0016787">
    <property type="term" value="F:hydrolase activity"/>
    <property type="evidence" value="ECO:0007669"/>
    <property type="project" value="InterPro"/>
</dbReference>
<dbReference type="PROSITE" id="PS51257">
    <property type="entry name" value="PROKAR_LIPOPROTEIN"/>
    <property type="match status" value="1"/>
</dbReference>
<dbReference type="RefSeq" id="WP_089371767.1">
    <property type="nucleotide sequence ID" value="NZ_BMEP01000001.1"/>
</dbReference>
<dbReference type="Proteomes" id="UP000198379">
    <property type="component" value="Unassembled WGS sequence"/>
</dbReference>
<accession>A0A238ZSX1</accession>
<dbReference type="Gene3D" id="3.60.21.10">
    <property type="match status" value="1"/>
</dbReference>
<evidence type="ECO:0000259" key="2">
    <source>
        <dbReference type="Pfam" id="PF00149"/>
    </source>
</evidence>
<dbReference type="InterPro" id="IPR004843">
    <property type="entry name" value="Calcineurin-like_PHP"/>
</dbReference>
<proteinExistence type="predicted"/>
<feature type="domain" description="Calcineurin-like phosphoesterase" evidence="2">
    <location>
        <begin position="68"/>
        <end position="289"/>
    </location>
</feature>
<dbReference type="OrthoDB" id="9809781at2"/>
<feature type="chain" id="PRO_5013348577" evidence="1">
    <location>
        <begin position="22"/>
        <end position="380"/>
    </location>
</feature>
<dbReference type="Pfam" id="PF00149">
    <property type="entry name" value="Metallophos"/>
    <property type="match status" value="1"/>
</dbReference>
<dbReference type="SUPFAM" id="SSF56300">
    <property type="entry name" value="Metallo-dependent phosphatases"/>
    <property type="match status" value="1"/>
</dbReference>